<accession>A0A1G2FTA7</accession>
<dbReference type="Gene3D" id="3.20.20.80">
    <property type="entry name" value="Glycosidases"/>
    <property type="match status" value="1"/>
</dbReference>
<feature type="domain" description="Beta-lactamase-related" evidence="1">
    <location>
        <begin position="227"/>
        <end position="319"/>
    </location>
</feature>
<evidence type="ECO:0000259" key="1">
    <source>
        <dbReference type="Pfam" id="PF00144"/>
    </source>
</evidence>
<dbReference type="InterPro" id="IPR025277">
    <property type="entry name" value="Apiosidase-like_cat_dom"/>
</dbReference>
<dbReference type="SUPFAM" id="SSF51445">
    <property type="entry name" value="(Trans)glycosidases"/>
    <property type="match status" value="1"/>
</dbReference>
<feature type="non-terminal residue" evidence="3">
    <location>
        <position position="1"/>
    </location>
</feature>
<dbReference type="InterPro" id="IPR012338">
    <property type="entry name" value="Beta-lactam/transpept-like"/>
</dbReference>
<evidence type="ECO:0000313" key="4">
    <source>
        <dbReference type="Proteomes" id="UP000176700"/>
    </source>
</evidence>
<dbReference type="InterPro" id="IPR001466">
    <property type="entry name" value="Beta-lactam-related"/>
</dbReference>
<evidence type="ECO:0008006" key="5">
    <source>
        <dbReference type="Google" id="ProtNLM"/>
    </source>
</evidence>
<sequence length="893" mass="97147">IITAPEECEIGVQRIAPTCIQKGFDSGGPITCSTNCRWNTDSCVNYVCGNNVREGTEACDGNTEILSCTTLDGYKGTKTRACNPPAGTNACQWGSFGNCIPNEFCGDGTIQTSARETCEGSNLGGNTCRSLGYDKGTVSCNTNCTLNTAQCSNIDSDEPVLPGTGSVDIGIVFPGASWAARNPEDVGLKQSGVDQFVSAVRNFSSNGMVIKDGYQVASWGSLSDKNDWASAAKPVHSTLLFFAVKEGKLSGIGDRIASYVNKVLGKSLRSADLPMTFRHLSNMTSGYTLPEGPGEAWAYNDYAIKLYVRMLYDGVYGTSNANQVAINTNRLGALGFQDGSIFSSRDGYGLSTSVRDFARIGWLWANKGYWNGRQLFPKEYFDLYVNVQVPSNLPRTTGSSVDDYLGVGTIGGGNDLSSLGPGVYGANFWFNANKKLFPDLPADTYQAVGHWGTKVLTVFPSQRMVVVHWQSGTRDQSGYNRDFNSVARSLINAVVAQPEPTPTPTSKGKIIVDPTNPEWLIYENGKPFFMCGPGDPEDFLYRGTLLNDGTRSGDQLNLINKLKGTGANSIYLQAIRSHGGDGNNTHNPFINHDPTKGLNAKVLDQWESWFSEMDRNSIVIYFFFYDDSANIWNTGDIVGSAEKAFIEGIVNRFEHHKNLIWVVAEEYGEKFSATRVSNIAQVIRSADNNQHVIGVHKNESISFSEFANDPNIGQFAMQINSPSTPTEMHVEVLKAWNNASGRYNLNMSEAANQPIDSSARKMNWAAAMAGAYVTALGWTIDNTPKETLVDCGRLVNFMESTTLNKMSPRDDLASAGTQYLLANPGQSYIAYSASLSGDIGIKNMSAGTYSFKWLDILTGYSLTQTRVQVLSGTQNFKLPPGIGKEVAVFILKE</sequence>
<organism evidence="3 4">
    <name type="scientific">Candidatus Ryanbacteria bacterium RIFCSPHIGHO2_01_45_13</name>
    <dbReference type="NCBI Taxonomy" id="1802112"/>
    <lineage>
        <taxon>Bacteria</taxon>
        <taxon>Candidatus Ryaniibacteriota</taxon>
    </lineage>
</organism>
<dbReference type="Proteomes" id="UP000176700">
    <property type="component" value="Unassembled WGS sequence"/>
</dbReference>
<proteinExistence type="predicted"/>
<protein>
    <recommendedName>
        <fullName evidence="5">Beta-lactamase-related domain-containing protein</fullName>
    </recommendedName>
</protein>
<dbReference type="AlphaFoldDB" id="A0A1G2FTA7"/>
<dbReference type="InterPro" id="IPR050789">
    <property type="entry name" value="Diverse_Enzym_Activities"/>
</dbReference>
<comment type="caution">
    <text evidence="3">The sequence shown here is derived from an EMBL/GenBank/DDBJ whole genome shotgun (WGS) entry which is preliminary data.</text>
</comment>
<dbReference type="EMBL" id="MHNI01000031">
    <property type="protein sequence ID" value="OGZ41324.1"/>
    <property type="molecule type" value="Genomic_DNA"/>
</dbReference>
<evidence type="ECO:0000313" key="3">
    <source>
        <dbReference type="EMBL" id="OGZ41324.1"/>
    </source>
</evidence>
<reference evidence="3 4" key="1">
    <citation type="journal article" date="2016" name="Nat. Commun.">
        <title>Thousands of microbial genomes shed light on interconnected biogeochemical processes in an aquifer system.</title>
        <authorList>
            <person name="Anantharaman K."/>
            <person name="Brown C.T."/>
            <person name="Hug L.A."/>
            <person name="Sharon I."/>
            <person name="Castelle C.J."/>
            <person name="Probst A.J."/>
            <person name="Thomas B.C."/>
            <person name="Singh A."/>
            <person name="Wilkins M.J."/>
            <person name="Karaoz U."/>
            <person name="Brodie E.L."/>
            <person name="Williams K.H."/>
            <person name="Hubbard S.S."/>
            <person name="Banfield J.F."/>
        </authorList>
    </citation>
    <scope>NUCLEOTIDE SEQUENCE [LARGE SCALE GENOMIC DNA]</scope>
</reference>
<dbReference type="PANTHER" id="PTHR43283:SF7">
    <property type="entry name" value="BETA-LACTAMASE-RELATED DOMAIN-CONTAINING PROTEIN"/>
    <property type="match status" value="1"/>
</dbReference>
<dbReference type="InterPro" id="IPR017853">
    <property type="entry name" value="GH"/>
</dbReference>
<name>A0A1G2FTA7_9BACT</name>
<dbReference type="SUPFAM" id="SSF56601">
    <property type="entry name" value="beta-lactamase/transpeptidase-like"/>
    <property type="match status" value="1"/>
</dbReference>
<dbReference type="PANTHER" id="PTHR43283">
    <property type="entry name" value="BETA-LACTAMASE-RELATED"/>
    <property type="match status" value="1"/>
</dbReference>
<dbReference type="Pfam" id="PF13204">
    <property type="entry name" value="Apiosidase"/>
    <property type="match status" value="1"/>
</dbReference>
<dbReference type="Pfam" id="PF00144">
    <property type="entry name" value="Beta-lactamase"/>
    <property type="match status" value="1"/>
</dbReference>
<feature type="domain" description="Apiosidase-like catalytic" evidence="2">
    <location>
        <begin position="519"/>
        <end position="771"/>
    </location>
</feature>
<gene>
    <name evidence="3" type="ORF">A2W41_01205</name>
</gene>
<evidence type="ECO:0000259" key="2">
    <source>
        <dbReference type="Pfam" id="PF13204"/>
    </source>
</evidence>
<dbReference type="Gene3D" id="3.40.710.10">
    <property type="entry name" value="DD-peptidase/beta-lactamase superfamily"/>
    <property type="match status" value="1"/>
</dbReference>